<dbReference type="Proteomes" id="UP000499080">
    <property type="component" value="Unassembled WGS sequence"/>
</dbReference>
<comment type="caution">
    <text evidence="1">The sequence shown here is derived from an EMBL/GenBank/DDBJ whole genome shotgun (WGS) entry which is preliminary data.</text>
</comment>
<protein>
    <submittedName>
        <fullName evidence="1">Uncharacterized protein</fullName>
    </submittedName>
</protein>
<accession>A0A4Y2C068</accession>
<name>A0A4Y2C068_ARAVE</name>
<keyword evidence="2" id="KW-1185">Reference proteome</keyword>
<dbReference type="AlphaFoldDB" id="A0A4Y2C068"/>
<dbReference type="EMBL" id="BGPR01000126">
    <property type="protein sequence ID" value="GBL96986.1"/>
    <property type="molecule type" value="Genomic_DNA"/>
</dbReference>
<organism evidence="1 2">
    <name type="scientific">Araneus ventricosus</name>
    <name type="common">Orbweaver spider</name>
    <name type="synonym">Epeira ventricosa</name>
    <dbReference type="NCBI Taxonomy" id="182803"/>
    <lineage>
        <taxon>Eukaryota</taxon>
        <taxon>Metazoa</taxon>
        <taxon>Ecdysozoa</taxon>
        <taxon>Arthropoda</taxon>
        <taxon>Chelicerata</taxon>
        <taxon>Arachnida</taxon>
        <taxon>Araneae</taxon>
        <taxon>Araneomorphae</taxon>
        <taxon>Entelegynae</taxon>
        <taxon>Araneoidea</taxon>
        <taxon>Araneidae</taxon>
        <taxon>Araneus</taxon>
    </lineage>
</organism>
<evidence type="ECO:0000313" key="1">
    <source>
        <dbReference type="EMBL" id="GBL96986.1"/>
    </source>
</evidence>
<gene>
    <name evidence="1" type="ORF">AVEN_254047_1</name>
</gene>
<proteinExistence type="predicted"/>
<reference evidence="1 2" key="1">
    <citation type="journal article" date="2019" name="Sci. Rep.">
        <title>Orb-weaving spider Araneus ventricosus genome elucidates the spidroin gene catalogue.</title>
        <authorList>
            <person name="Kono N."/>
            <person name="Nakamura H."/>
            <person name="Ohtoshi R."/>
            <person name="Moran D.A.P."/>
            <person name="Shinohara A."/>
            <person name="Yoshida Y."/>
            <person name="Fujiwara M."/>
            <person name="Mori M."/>
            <person name="Tomita M."/>
            <person name="Arakawa K."/>
        </authorList>
    </citation>
    <scope>NUCLEOTIDE SEQUENCE [LARGE SCALE GENOMIC DNA]</scope>
</reference>
<evidence type="ECO:0000313" key="2">
    <source>
        <dbReference type="Proteomes" id="UP000499080"/>
    </source>
</evidence>
<sequence>MAAAGRSRVGGCDVTCIRSIHRRWKTTLFTRKARNPVRYLLHHRLAVLLNTRKTDVFNLELDKQKKKIGKEYLLEIKGTEVDPRTSITPCIP</sequence>